<feature type="region of interest" description="Disordered" evidence="1">
    <location>
        <begin position="29"/>
        <end position="92"/>
    </location>
</feature>
<organism evidence="3 4">
    <name type="scientific">Rotaria sordida</name>
    <dbReference type="NCBI Taxonomy" id="392033"/>
    <lineage>
        <taxon>Eukaryota</taxon>
        <taxon>Metazoa</taxon>
        <taxon>Spiralia</taxon>
        <taxon>Gnathifera</taxon>
        <taxon>Rotifera</taxon>
        <taxon>Eurotatoria</taxon>
        <taxon>Bdelloidea</taxon>
        <taxon>Philodinida</taxon>
        <taxon>Philodinidae</taxon>
        <taxon>Rotaria</taxon>
    </lineage>
</organism>
<accession>A0A820IMD0</accession>
<evidence type="ECO:0000256" key="2">
    <source>
        <dbReference type="SAM" id="SignalP"/>
    </source>
</evidence>
<feature type="non-terminal residue" evidence="3">
    <location>
        <position position="1"/>
    </location>
</feature>
<protein>
    <submittedName>
        <fullName evidence="3">Uncharacterized protein</fullName>
    </submittedName>
</protein>
<evidence type="ECO:0000256" key="1">
    <source>
        <dbReference type="SAM" id="MobiDB-lite"/>
    </source>
</evidence>
<dbReference type="AlphaFoldDB" id="A0A820IMD0"/>
<name>A0A820IMD0_9BILA</name>
<feature type="signal peptide" evidence="2">
    <location>
        <begin position="1"/>
        <end position="20"/>
    </location>
</feature>
<dbReference type="Proteomes" id="UP000663836">
    <property type="component" value="Unassembled WGS sequence"/>
</dbReference>
<feature type="compositionally biased region" description="Basic and acidic residues" evidence="1">
    <location>
        <begin position="29"/>
        <end position="41"/>
    </location>
</feature>
<dbReference type="EMBL" id="CAJOBD010039077">
    <property type="protein sequence ID" value="CAF4312509.1"/>
    <property type="molecule type" value="Genomic_DNA"/>
</dbReference>
<feature type="compositionally biased region" description="Low complexity" evidence="1">
    <location>
        <begin position="72"/>
        <end position="91"/>
    </location>
</feature>
<proteinExistence type="predicted"/>
<feature type="chain" id="PRO_5032281129" evidence="2">
    <location>
        <begin position="21"/>
        <end position="140"/>
    </location>
</feature>
<keyword evidence="2" id="KW-0732">Signal</keyword>
<reference evidence="3" key="1">
    <citation type="submission" date="2021-02" db="EMBL/GenBank/DDBJ databases">
        <authorList>
            <person name="Nowell W R."/>
        </authorList>
    </citation>
    <scope>NUCLEOTIDE SEQUENCE</scope>
</reference>
<feature type="compositionally biased region" description="Polar residues" evidence="1">
    <location>
        <begin position="55"/>
        <end position="68"/>
    </location>
</feature>
<evidence type="ECO:0000313" key="4">
    <source>
        <dbReference type="Proteomes" id="UP000663836"/>
    </source>
</evidence>
<evidence type="ECO:0000313" key="3">
    <source>
        <dbReference type="EMBL" id="CAF4312509.1"/>
    </source>
</evidence>
<comment type="caution">
    <text evidence="3">The sequence shown here is derived from an EMBL/GenBank/DDBJ whole genome shotgun (WGS) entry which is preliminary data.</text>
</comment>
<gene>
    <name evidence="3" type="ORF">JBS370_LOCUS40759</name>
</gene>
<sequence>MSRRQLIFLYLFILFTDVFAQKFHPKLENNDREQPQSRDRIQSSIYSENKLPASNRGNNDNQQESVVDQSRPRSSIESYRRSSSSTPLASSNECKFDVQKYCIKGSQQLLSNLKVLECVDDLDNAVNLISKECQHLIYKF</sequence>